<keyword evidence="1" id="KW-0175">Coiled coil</keyword>
<name>A0A9D1HZX8_9ACTN</name>
<feature type="transmembrane region" description="Helical" evidence="2">
    <location>
        <begin position="91"/>
        <end position="111"/>
    </location>
</feature>
<dbReference type="Proteomes" id="UP000824078">
    <property type="component" value="Unassembled WGS sequence"/>
</dbReference>
<sequence>MGTQPTDLLAGITTAHDLMHQIVGLQNRINQMTSHYAVKEERKTKRHPVLYAVLGFLIAFTAITSTPLKVITYPLTIPFFAMGGTGSQVTVWNIINLCVSAIIGVVLYGVIARSADKSRSQVNANIDRNNARIEANNQAITQNIEQTKQQIFAVQRRWAHEFAPWYPMDYDNIAAVDFFLSAVRNHRATTVQEMVNLYETEMHQRRMEAGQQQMLNQQRIGNMLQIGNLMMQGQILNQAQQINANTAGVKDNLDWMTRVMGKH</sequence>
<dbReference type="EMBL" id="DVMQ01000018">
    <property type="protein sequence ID" value="HIU24663.1"/>
    <property type="molecule type" value="Genomic_DNA"/>
</dbReference>
<evidence type="ECO:0000313" key="3">
    <source>
        <dbReference type="EMBL" id="HIU24663.1"/>
    </source>
</evidence>
<evidence type="ECO:0000256" key="2">
    <source>
        <dbReference type="SAM" id="Phobius"/>
    </source>
</evidence>
<gene>
    <name evidence="3" type="ORF">IAD17_07055</name>
</gene>
<reference evidence="3" key="2">
    <citation type="journal article" date="2021" name="PeerJ">
        <title>Extensive microbial diversity within the chicken gut microbiome revealed by metagenomics and culture.</title>
        <authorList>
            <person name="Gilroy R."/>
            <person name="Ravi A."/>
            <person name="Getino M."/>
            <person name="Pursley I."/>
            <person name="Horton D.L."/>
            <person name="Alikhan N.F."/>
            <person name="Baker D."/>
            <person name="Gharbi K."/>
            <person name="Hall N."/>
            <person name="Watson M."/>
            <person name="Adriaenssens E.M."/>
            <person name="Foster-Nyarko E."/>
            <person name="Jarju S."/>
            <person name="Secka A."/>
            <person name="Antonio M."/>
            <person name="Oren A."/>
            <person name="Chaudhuri R.R."/>
            <person name="La Ragione R."/>
            <person name="Hildebrand F."/>
            <person name="Pallen M.J."/>
        </authorList>
    </citation>
    <scope>NUCLEOTIDE SEQUENCE</scope>
    <source>
        <strain evidence="3">ChiHjej12B11-29160</strain>
    </source>
</reference>
<keyword evidence="2" id="KW-1133">Transmembrane helix</keyword>
<keyword evidence="2" id="KW-0812">Transmembrane</keyword>
<accession>A0A9D1HZX8</accession>
<protein>
    <submittedName>
        <fullName evidence="3">Uncharacterized protein</fullName>
    </submittedName>
</protein>
<dbReference type="AlphaFoldDB" id="A0A9D1HZX8"/>
<feature type="transmembrane region" description="Helical" evidence="2">
    <location>
        <begin position="49"/>
        <end position="71"/>
    </location>
</feature>
<keyword evidence="2" id="KW-0472">Membrane</keyword>
<feature type="coiled-coil region" evidence="1">
    <location>
        <begin position="123"/>
        <end position="157"/>
    </location>
</feature>
<organism evidence="3 4">
    <name type="scientific">Candidatus Coprovicinus avistercoris</name>
    <dbReference type="NCBI Taxonomy" id="2840754"/>
    <lineage>
        <taxon>Bacteria</taxon>
        <taxon>Bacillati</taxon>
        <taxon>Actinomycetota</taxon>
        <taxon>Coriobacteriia</taxon>
        <taxon>Coriobacteriales</taxon>
        <taxon>Coriobacteriaceae</taxon>
        <taxon>Coriobacteriaceae incertae sedis</taxon>
        <taxon>Candidatus Coprovicinus</taxon>
    </lineage>
</organism>
<reference evidence="3" key="1">
    <citation type="submission" date="2020-10" db="EMBL/GenBank/DDBJ databases">
        <authorList>
            <person name="Gilroy R."/>
        </authorList>
    </citation>
    <scope>NUCLEOTIDE SEQUENCE</scope>
    <source>
        <strain evidence="3">ChiHjej12B11-29160</strain>
    </source>
</reference>
<comment type="caution">
    <text evidence="3">The sequence shown here is derived from an EMBL/GenBank/DDBJ whole genome shotgun (WGS) entry which is preliminary data.</text>
</comment>
<evidence type="ECO:0000256" key="1">
    <source>
        <dbReference type="SAM" id="Coils"/>
    </source>
</evidence>
<evidence type="ECO:0000313" key="4">
    <source>
        <dbReference type="Proteomes" id="UP000824078"/>
    </source>
</evidence>
<proteinExistence type="predicted"/>